<keyword evidence="6" id="KW-0732">Signal</keyword>
<dbReference type="InterPro" id="IPR035595">
    <property type="entry name" value="UDP_glycos_trans_CS"/>
</dbReference>
<evidence type="ECO:0000256" key="3">
    <source>
        <dbReference type="ARBA" id="ARBA00022679"/>
    </source>
</evidence>
<dbReference type="PANTHER" id="PTHR48047">
    <property type="entry name" value="GLYCOSYLTRANSFERASE"/>
    <property type="match status" value="1"/>
</dbReference>
<comment type="similarity">
    <text evidence="1 4">Belongs to the UDP-glycosyltransferase family.</text>
</comment>
<reference evidence="7 8" key="1">
    <citation type="submission" date="2019-01" db="EMBL/GenBank/DDBJ databases">
        <title>Sequencing of cultivated peanut Arachis hypogaea provides insights into genome evolution and oil improvement.</title>
        <authorList>
            <person name="Chen X."/>
        </authorList>
    </citation>
    <scope>NUCLEOTIDE SEQUENCE [LARGE SCALE GENOMIC DNA]</scope>
    <source>
        <strain evidence="8">cv. Fuhuasheng</strain>
        <tissue evidence="7">Leaves</tissue>
    </source>
</reference>
<dbReference type="AlphaFoldDB" id="A0A444X3J9"/>
<dbReference type="SUPFAM" id="SSF53756">
    <property type="entry name" value="UDP-Glycosyltransferase/glycogen phosphorylase"/>
    <property type="match status" value="2"/>
</dbReference>
<dbReference type="STRING" id="3818.A0A444X3J9"/>
<evidence type="ECO:0000256" key="5">
    <source>
        <dbReference type="RuleBase" id="RU362057"/>
    </source>
</evidence>
<keyword evidence="8" id="KW-1185">Reference proteome</keyword>
<dbReference type="Proteomes" id="UP000289738">
    <property type="component" value="Chromosome B10"/>
</dbReference>
<dbReference type="FunFam" id="3.40.50.2000:FF:000431">
    <property type="entry name" value="UDP-glycosyltransferase 90A1"/>
    <property type="match status" value="1"/>
</dbReference>
<dbReference type="Gene3D" id="3.40.50.2000">
    <property type="entry name" value="Glycogen Phosphorylase B"/>
    <property type="match status" value="3"/>
</dbReference>
<keyword evidence="3 4" id="KW-0808">Transferase</keyword>
<keyword evidence="2 4" id="KW-0328">Glycosyltransferase</keyword>
<organism evidence="7 8">
    <name type="scientific">Arachis hypogaea</name>
    <name type="common">Peanut</name>
    <dbReference type="NCBI Taxonomy" id="3818"/>
    <lineage>
        <taxon>Eukaryota</taxon>
        <taxon>Viridiplantae</taxon>
        <taxon>Streptophyta</taxon>
        <taxon>Embryophyta</taxon>
        <taxon>Tracheophyta</taxon>
        <taxon>Spermatophyta</taxon>
        <taxon>Magnoliopsida</taxon>
        <taxon>eudicotyledons</taxon>
        <taxon>Gunneridae</taxon>
        <taxon>Pentapetalae</taxon>
        <taxon>rosids</taxon>
        <taxon>fabids</taxon>
        <taxon>Fabales</taxon>
        <taxon>Fabaceae</taxon>
        <taxon>Papilionoideae</taxon>
        <taxon>50 kb inversion clade</taxon>
        <taxon>dalbergioids sensu lato</taxon>
        <taxon>Dalbergieae</taxon>
        <taxon>Pterocarpus clade</taxon>
        <taxon>Arachis</taxon>
    </lineage>
</organism>
<accession>A0A444X3J9</accession>
<evidence type="ECO:0000256" key="4">
    <source>
        <dbReference type="RuleBase" id="RU003718"/>
    </source>
</evidence>
<dbReference type="PROSITE" id="PS00375">
    <property type="entry name" value="UDPGT"/>
    <property type="match status" value="1"/>
</dbReference>
<protein>
    <recommendedName>
        <fullName evidence="5">Glycosyltransferase</fullName>
        <ecNumber evidence="5">2.4.1.-</ecNumber>
    </recommendedName>
</protein>
<evidence type="ECO:0000313" key="8">
    <source>
        <dbReference type="Proteomes" id="UP000289738"/>
    </source>
</evidence>
<evidence type="ECO:0000256" key="2">
    <source>
        <dbReference type="ARBA" id="ARBA00022676"/>
    </source>
</evidence>
<dbReference type="Pfam" id="PF00201">
    <property type="entry name" value="UDPGT"/>
    <property type="match status" value="1"/>
</dbReference>
<gene>
    <name evidence="7" type="ORF">Ahy_B10g103188</name>
</gene>
<comment type="caution">
    <text evidence="7">The sequence shown here is derived from an EMBL/GenBank/DDBJ whole genome shotgun (WGS) entry which is preliminary data.</text>
</comment>
<sequence length="540" mass="59838">MLLALALLLNKIPCLTKVDNLASKFFISLTHESQTENMGRESSSLHIFFFPFLSHGHMIPMVDMAKLFASRGVKSTIVTTPVNASLISKAIGKSKTHNNNNIHIETIEFPCSKAGLPEGCENGDLIPSPDKFPVFFIATRLLQEPFEKLLLQHKPDCVIADVFFPWATDSASMVGIPRLVFNGTGFFSMCALECMRLYEPQKNVSSDSEPFVIPNLPGEIKMLRTQLPPASITGETNPLTEFFKEANESEGKCYGVVVNSFYELESVYADYSRNGLGRKAWHIGPLSLCNKDTEEKSQRGKDASIDENECLKWLDTKKPNSVVYICFGSIANFEDSQLREIALGLEASGQDFIWVVKNNKKEGEAKEEWLLEGFEKRMEGTGLIIRGWAPQVLILGHQAIGAFVTHCGWAPQVLILEHQAIGAFVTHCGWNSTLEAVTAGVPMVTWPIAAEQFYNEKLVTEILKIGVPIGAKKWLRLIGDTVKWEAVEKGVKKIMVGEEAEEMRNKAKVLSQLAKSAVEKGGSSYSDLDALIVELASHKH</sequence>
<name>A0A444X3J9_ARAHY</name>
<dbReference type="InterPro" id="IPR002213">
    <property type="entry name" value="UDP_glucos_trans"/>
</dbReference>
<feature type="chain" id="PRO_5019119214" description="Glycosyltransferase" evidence="6">
    <location>
        <begin position="17"/>
        <end position="540"/>
    </location>
</feature>
<dbReference type="PANTHER" id="PTHR48047:SF45">
    <property type="entry name" value="SCOPOLETIN GLUCOSYLTRANSFERASE-LIKE"/>
    <property type="match status" value="1"/>
</dbReference>
<feature type="signal peptide" evidence="6">
    <location>
        <begin position="1"/>
        <end position="16"/>
    </location>
</feature>
<dbReference type="CDD" id="cd03784">
    <property type="entry name" value="GT1_Gtf-like"/>
    <property type="match status" value="1"/>
</dbReference>
<dbReference type="EMBL" id="SDMP01000020">
    <property type="protein sequence ID" value="RYQ84183.1"/>
    <property type="molecule type" value="Genomic_DNA"/>
</dbReference>
<evidence type="ECO:0000256" key="6">
    <source>
        <dbReference type="SAM" id="SignalP"/>
    </source>
</evidence>
<evidence type="ECO:0000313" key="7">
    <source>
        <dbReference type="EMBL" id="RYQ84183.1"/>
    </source>
</evidence>
<dbReference type="GO" id="GO:0035251">
    <property type="term" value="F:UDP-glucosyltransferase activity"/>
    <property type="evidence" value="ECO:0007669"/>
    <property type="project" value="UniProtKB-ARBA"/>
</dbReference>
<dbReference type="FunFam" id="3.40.50.2000:FF:000071">
    <property type="entry name" value="Glycosyltransferase"/>
    <property type="match status" value="1"/>
</dbReference>
<evidence type="ECO:0000256" key="1">
    <source>
        <dbReference type="ARBA" id="ARBA00009995"/>
    </source>
</evidence>
<proteinExistence type="inferred from homology"/>
<dbReference type="EC" id="2.4.1.-" evidence="5"/>